<dbReference type="STRING" id="1855823.MCCS_10140"/>
<sequence length="801" mass="92362">MKTYTKSEFRKVLETKLTNKRTATLEESTDNDIFYAICSILKDEINQAGLDTKRHNIESKRRQINYLSMEFLIGRLIESNLLNAGLLDVCNEVLTELGRDPKKIYSEENDAGLGNGGLGRLAACFLDSIASLGYMGNGFGIRYRYGLFEQRIVDGTQIELPDNWLQEVYPWETRRIEEAVPVNFGGQVTSEVLEDGNLKFTYSNQETVLAVPYDVGVVGYDNDTVNQLRLWSAELPHDTIDHGDYKNRLEHMQSVERISGFLYPDDSTEEGRFLRLKQQYFLVSSTIQTLIKQFKERYQLPVTQFHEYHCIQINDTHPTFGIPELMRILMDEEGLGWDEAWHIVTHTFAYTNHTIMQEALEKWPVYQVQNVNPRIFMIINEINERFCKDVYERHPEMRDKISDLAVISNDVVHMSKLAIVGSFSVNGVAALHSEIIKDHTFNDFYQLTPEKFNNKTNGITHRRWLMTSNPELTHLISDAIGDNWVKHPQELTQLMRYYNDTSFLDKLSEVKLHNKKVLKDVIYKKTGIEVDEHSVFDVQVKRLHEYKRQLLNLLHIIYLYNEIKRKPSIKIQPRTFIFGAKAAPGYHIAKEVIKLIHAVADVVNNDADVDNRIKVVFLENYNVTLAEDIMPAAEISEQISTASMEASGTGNMKMMMNGAITLGTMDGANVEIAELVGKENIFIFGLSSEEVIHYQLNGGYRAEDIYKTDSRVKTAMDALINEQFGRDFAFNDLYYHVLTNNDPYFLLKDFNAYVDIHLTAMATYQDKKKWNQMSLMNILKSGQFSSDRTIQQYATDIWKLN</sequence>
<dbReference type="GeneID" id="35295146"/>
<keyword evidence="13" id="KW-1185">Reference proteome</keyword>
<dbReference type="PROSITE" id="PS00102">
    <property type="entry name" value="PHOSPHORYLASE"/>
    <property type="match status" value="1"/>
</dbReference>
<dbReference type="Proteomes" id="UP000194154">
    <property type="component" value="Chromosome"/>
</dbReference>
<keyword evidence="7 10" id="KW-0663">Pyridoxal phosphate</keyword>
<evidence type="ECO:0000313" key="12">
    <source>
        <dbReference type="EMBL" id="ARQ06661.1"/>
    </source>
</evidence>
<dbReference type="AlphaFoldDB" id="A0A1W7AAP7"/>
<comment type="function">
    <text evidence="11">Allosteric enzyme that catalyzes the rate-limiting step in glycogen catabolism, the phosphorolytic cleavage of glycogen to produce glucose-1-phosphate, and plays a central role in maintaining cellular and organismal glucose homeostasis.</text>
</comment>
<dbReference type="InterPro" id="IPR000811">
    <property type="entry name" value="Glyco_trans_35"/>
</dbReference>
<evidence type="ECO:0000256" key="8">
    <source>
        <dbReference type="ARBA" id="ARBA00023277"/>
    </source>
</evidence>
<comment type="cofactor">
    <cofactor evidence="2 11">
        <name>pyridoxal 5'-phosphate</name>
        <dbReference type="ChEBI" id="CHEBI:597326"/>
    </cofactor>
</comment>
<keyword evidence="8 11" id="KW-0119">Carbohydrate metabolism</keyword>
<dbReference type="NCBIfam" id="TIGR02093">
    <property type="entry name" value="P_ylase"/>
    <property type="match status" value="1"/>
</dbReference>
<dbReference type="FunFam" id="3.40.50.2000:FF:000003">
    <property type="entry name" value="Alpha-1,4 glucan phosphorylase"/>
    <property type="match status" value="1"/>
</dbReference>
<protein>
    <recommendedName>
        <fullName evidence="11">Alpha-1,4 glucan phosphorylase</fullName>
        <ecNumber evidence="11">2.4.1.1</ecNumber>
    </recommendedName>
</protein>
<comment type="function">
    <text evidence="9">Phosphorylase is an important allosteric enzyme in carbohydrate metabolism. Enzymes from different sources differ in their regulatory mechanisms and in their natural substrates. However, all known phosphorylases share catalytic and structural properties.</text>
</comment>
<proteinExistence type="inferred from homology"/>
<evidence type="ECO:0000256" key="10">
    <source>
        <dbReference type="PIRSR" id="PIRSR000460-1"/>
    </source>
</evidence>
<evidence type="ECO:0000256" key="4">
    <source>
        <dbReference type="ARBA" id="ARBA00022533"/>
    </source>
</evidence>
<dbReference type="FunFam" id="3.40.50.2000:FF:000807">
    <property type="entry name" value="Alpha-glucan phosphorylase 2, cytosolic"/>
    <property type="match status" value="1"/>
</dbReference>
<evidence type="ECO:0000256" key="1">
    <source>
        <dbReference type="ARBA" id="ARBA00001275"/>
    </source>
</evidence>
<dbReference type="PANTHER" id="PTHR11468">
    <property type="entry name" value="GLYCOGEN PHOSPHORYLASE"/>
    <property type="match status" value="1"/>
</dbReference>
<name>A0A1W7AAP7_9STAP</name>
<comment type="catalytic activity">
    <reaction evidence="1 11">
        <text>[(1-&gt;4)-alpha-D-glucosyl](n) + phosphate = [(1-&gt;4)-alpha-D-glucosyl](n-1) + alpha-D-glucose 1-phosphate</text>
        <dbReference type="Rhea" id="RHEA:41732"/>
        <dbReference type="Rhea" id="RHEA-COMP:9584"/>
        <dbReference type="Rhea" id="RHEA-COMP:9586"/>
        <dbReference type="ChEBI" id="CHEBI:15444"/>
        <dbReference type="ChEBI" id="CHEBI:43474"/>
        <dbReference type="ChEBI" id="CHEBI:58601"/>
        <dbReference type="EC" id="2.4.1.1"/>
    </reaction>
</comment>
<keyword evidence="5 11" id="KW-0328">Glycosyltransferase</keyword>
<organism evidence="12 13">
    <name type="scientific">Macrococcoides canis</name>
    <dbReference type="NCBI Taxonomy" id="1855823"/>
    <lineage>
        <taxon>Bacteria</taxon>
        <taxon>Bacillati</taxon>
        <taxon>Bacillota</taxon>
        <taxon>Bacilli</taxon>
        <taxon>Bacillales</taxon>
        <taxon>Staphylococcaceae</taxon>
        <taxon>Macrococcoides</taxon>
    </lineage>
</organism>
<evidence type="ECO:0000256" key="9">
    <source>
        <dbReference type="ARBA" id="ARBA00025174"/>
    </source>
</evidence>
<dbReference type="GO" id="GO:0005980">
    <property type="term" value="P:glycogen catabolic process"/>
    <property type="evidence" value="ECO:0007669"/>
    <property type="project" value="TreeGrafter"/>
</dbReference>
<dbReference type="GO" id="GO:0008184">
    <property type="term" value="F:glycogen phosphorylase activity"/>
    <property type="evidence" value="ECO:0007669"/>
    <property type="project" value="InterPro"/>
</dbReference>
<dbReference type="PANTHER" id="PTHR11468:SF3">
    <property type="entry name" value="GLYCOGEN PHOSPHORYLASE, LIVER FORM"/>
    <property type="match status" value="1"/>
</dbReference>
<keyword evidence="4" id="KW-0021">Allosteric enzyme</keyword>
<accession>A0A1W7AAP7</accession>
<evidence type="ECO:0000256" key="6">
    <source>
        <dbReference type="ARBA" id="ARBA00022679"/>
    </source>
</evidence>
<evidence type="ECO:0000256" key="2">
    <source>
        <dbReference type="ARBA" id="ARBA00001933"/>
    </source>
</evidence>
<dbReference type="PIRSF" id="PIRSF000460">
    <property type="entry name" value="Pprylas_GlgP"/>
    <property type="match status" value="1"/>
</dbReference>
<dbReference type="GO" id="GO:0005737">
    <property type="term" value="C:cytoplasm"/>
    <property type="evidence" value="ECO:0007669"/>
    <property type="project" value="TreeGrafter"/>
</dbReference>
<evidence type="ECO:0000256" key="11">
    <source>
        <dbReference type="RuleBase" id="RU000587"/>
    </source>
</evidence>
<evidence type="ECO:0000256" key="3">
    <source>
        <dbReference type="ARBA" id="ARBA00006047"/>
    </source>
</evidence>
<dbReference type="RefSeq" id="WP_086042316.1">
    <property type="nucleotide sequence ID" value="NZ_CBCRZA010000006.1"/>
</dbReference>
<dbReference type="CDD" id="cd04300">
    <property type="entry name" value="GT35_Glycogen_Phosphorylase"/>
    <property type="match status" value="1"/>
</dbReference>
<dbReference type="OrthoDB" id="9760804at2"/>
<dbReference type="EMBL" id="CP021059">
    <property type="protein sequence ID" value="ARQ06661.1"/>
    <property type="molecule type" value="Genomic_DNA"/>
</dbReference>
<dbReference type="SUPFAM" id="SSF53756">
    <property type="entry name" value="UDP-Glycosyltransferase/glycogen phosphorylase"/>
    <property type="match status" value="1"/>
</dbReference>
<evidence type="ECO:0000256" key="7">
    <source>
        <dbReference type="ARBA" id="ARBA00022898"/>
    </source>
</evidence>
<dbReference type="InterPro" id="IPR035090">
    <property type="entry name" value="Pyridoxal_P_attach_site"/>
</dbReference>
<evidence type="ECO:0000313" key="13">
    <source>
        <dbReference type="Proteomes" id="UP000194154"/>
    </source>
</evidence>
<dbReference type="Pfam" id="PF00343">
    <property type="entry name" value="Phosphorylase"/>
    <property type="match status" value="1"/>
</dbReference>
<feature type="modified residue" description="N6-(pyridoxal phosphate)lysine" evidence="10">
    <location>
        <position position="653"/>
    </location>
</feature>
<dbReference type="GO" id="GO:0030170">
    <property type="term" value="F:pyridoxal phosphate binding"/>
    <property type="evidence" value="ECO:0007669"/>
    <property type="project" value="InterPro"/>
</dbReference>
<dbReference type="EC" id="2.4.1.1" evidence="11"/>
<reference evidence="12 13" key="1">
    <citation type="journal article" date="2017" name="Int. J. Syst. Evol. Microbiol.">
        <title>Macrococcus canis sp. nov., a skin bacterium associated with infections in dogs.</title>
        <authorList>
            <person name="Gobeli Brawand S."/>
            <person name="Cotting K."/>
            <person name="Gomez-Sanz E."/>
            <person name="Collaud A."/>
            <person name="Thomann A."/>
            <person name="Brodard I."/>
            <person name="Rodriguez-Campos S."/>
            <person name="Strauss C."/>
            <person name="Perreten V."/>
        </authorList>
    </citation>
    <scope>NUCLEOTIDE SEQUENCE [LARGE SCALE GENOMIC DNA]</scope>
    <source>
        <strain evidence="12 13">KM45013</strain>
    </source>
</reference>
<dbReference type="InterPro" id="IPR011833">
    <property type="entry name" value="Glycg_phsphrylas"/>
</dbReference>
<keyword evidence="6 11" id="KW-0808">Transferase</keyword>
<gene>
    <name evidence="12" type="primary">glgP</name>
    <name evidence="12" type="ORF">MCCS_10140</name>
</gene>
<dbReference type="KEGG" id="mcak:MCCS_10140"/>
<evidence type="ECO:0000256" key="5">
    <source>
        <dbReference type="ARBA" id="ARBA00022676"/>
    </source>
</evidence>
<dbReference type="Gene3D" id="3.40.50.2000">
    <property type="entry name" value="Glycogen Phosphorylase B"/>
    <property type="match status" value="2"/>
</dbReference>
<comment type="similarity">
    <text evidence="3 11">Belongs to the glycogen phosphorylase family.</text>
</comment>